<dbReference type="Pfam" id="PF00174">
    <property type="entry name" value="Oxidored_molyb"/>
    <property type="match status" value="1"/>
</dbReference>
<dbReference type="KEGG" id="cpip:CJF12_06235"/>
<evidence type="ECO:0000256" key="1">
    <source>
        <dbReference type="SAM" id="SignalP"/>
    </source>
</evidence>
<dbReference type="eggNOG" id="COG2041">
    <property type="taxonomic scope" value="Bacteria"/>
</dbReference>
<feature type="domain" description="Oxidoreductase molybdopterin-binding" evidence="2">
    <location>
        <begin position="59"/>
        <end position="137"/>
    </location>
</feature>
<name>A0A086AGP9_9FLAO</name>
<sequence length="159" mass="17287">MKKILYCFLLILSGAVYAQSDFKLKVSGEVSNPLQISLEELSKMPHANAVLKDKQGNAHTYKGVPVVEILAKANVTKEAHGTGLSKYVLVKCADGYQVLFSLAELDKDFTDKNVIIADSIDGKPLPESKGPLRIIAEGEKKPARSSFQVTELIIGSVKK</sequence>
<feature type="chain" id="PRO_5001802771" evidence="1">
    <location>
        <begin position="19"/>
        <end position="159"/>
    </location>
</feature>
<dbReference type="AlphaFoldDB" id="A0A086AGP9"/>
<comment type="caution">
    <text evidence="3">The sequence shown here is derived from an EMBL/GenBank/DDBJ whole genome shotgun (WGS) entry which is preliminary data.</text>
</comment>
<evidence type="ECO:0000259" key="2">
    <source>
        <dbReference type="Pfam" id="PF00174"/>
    </source>
</evidence>
<evidence type="ECO:0000313" key="4">
    <source>
        <dbReference type="Proteomes" id="UP000028709"/>
    </source>
</evidence>
<dbReference type="OrthoDB" id="482420at2"/>
<dbReference type="EMBL" id="JPRJ01000054">
    <property type="protein sequence ID" value="KFF15863.1"/>
    <property type="molecule type" value="Genomic_DNA"/>
</dbReference>
<dbReference type="InterPro" id="IPR036374">
    <property type="entry name" value="OxRdtase_Mopterin-bd_sf"/>
</dbReference>
<feature type="signal peptide" evidence="1">
    <location>
        <begin position="1"/>
        <end position="18"/>
    </location>
</feature>
<dbReference type="InterPro" id="IPR000572">
    <property type="entry name" value="OxRdtase_Mopterin-bd_dom"/>
</dbReference>
<accession>A0A086AGP9</accession>
<keyword evidence="1" id="KW-0732">Signal</keyword>
<keyword evidence="4" id="KW-1185">Reference proteome</keyword>
<dbReference type="Proteomes" id="UP000028709">
    <property type="component" value="Unassembled WGS sequence"/>
</dbReference>
<organism evidence="3 4">
    <name type="scientific">Chryseobacterium piperi</name>
    <dbReference type="NCBI Taxonomy" id="558152"/>
    <lineage>
        <taxon>Bacteria</taxon>
        <taxon>Pseudomonadati</taxon>
        <taxon>Bacteroidota</taxon>
        <taxon>Flavobacteriia</taxon>
        <taxon>Flavobacteriales</taxon>
        <taxon>Weeksellaceae</taxon>
        <taxon>Chryseobacterium group</taxon>
        <taxon>Chryseobacterium</taxon>
    </lineage>
</organism>
<gene>
    <name evidence="3" type="ORF">IQ37_18325</name>
</gene>
<proteinExistence type="predicted"/>
<dbReference type="RefSeq" id="WP_034687699.1">
    <property type="nucleotide sequence ID" value="NZ_CP023049.2"/>
</dbReference>
<protein>
    <submittedName>
        <fullName evidence="3">Molybdopterin-binding protein</fullName>
    </submittedName>
</protein>
<evidence type="ECO:0000313" key="3">
    <source>
        <dbReference type="EMBL" id="KFF15863.1"/>
    </source>
</evidence>
<dbReference type="STRING" id="558152.IQ37_18325"/>
<reference evidence="3 4" key="1">
    <citation type="submission" date="2014-07" db="EMBL/GenBank/DDBJ databases">
        <title>Genome of Chryseobacterium piperi CTM.</title>
        <authorList>
            <person name="Pipes S.E."/>
            <person name="Stropko S.J."/>
            <person name="Newman J.D."/>
        </authorList>
    </citation>
    <scope>NUCLEOTIDE SEQUENCE [LARGE SCALE GENOMIC DNA]</scope>
    <source>
        <strain evidence="3 4">CTM</strain>
    </source>
</reference>
<dbReference type="SUPFAM" id="SSF56524">
    <property type="entry name" value="Oxidoreductase molybdopterin-binding domain"/>
    <property type="match status" value="1"/>
</dbReference>
<dbReference type="Gene3D" id="3.90.420.10">
    <property type="entry name" value="Oxidoreductase, molybdopterin-binding domain"/>
    <property type="match status" value="1"/>
</dbReference>